<reference evidence="2" key="1">
    <citation type="submission" date="2021-02" db="EMBL/GenBank/DDBJ databases">
        <authorList>
            <person name="Nowell W R."/>
        </authorList>
    </citation>
    <scope>NUCLEOTIDE SEQUENCE</scope>
</reference>
<evidence type="ECO:0000313" key="2">
    <source>
        <dbReference type="EMBL" id="CAF1615816.1"/>
    </source>
</evidence>
<organism evidence="2 3">
    <name type="scientific">Adineta steineri</name>
    <dbReference type="NCBI Taxonomy" id="433720"/>
    <lineage>
        <taxon>Eukaryota</taxon>
        <taxon>Metazoa</taxon>
        <taxon>Spiralia</taxon>
        <taxon>Gnathifera</taxon>
        <taxon>Rotifera</taxon>
        <taxon>Eurotatoria</taxon>
        <taxon>Bdelloidea</taxon>
        <taxon>Adinetida</taxon>
        <taxon>Adinetidae</taxon>
        <taxon>Adineta</taxon>
    </lineage>
</organism>
<comment type="caution">
    <text evidence="2">The sequence shown here is derived from an EMBL/GenBank/DDBJ whole genome shotgun (WGS) entry which is preliminary data.</text>
</comment>
<accession>A0A816BTP5</accession>
<gene>
    <name evidence="2" type="ORF">QVE165_LOCUS54800</name>
</gene>
<feature type="region of interest" description="Disordered" evidence="1">
    <location>
        <begin position="1"/>
        <end position="28"/>
    </location>
</feature>
<dbReference type="Proteomes" id="UP000663832">
    <property type="component" value="Unassembled WGS sequence"/>
</dbReference>
<sequence length="151" mass="16864">MNNITTESIDASELVVNPTGEEDLSFSGPVEIIPQPKEEYSNDEVGSKTFPPPYTLAEAVTSTISPPEDEMANLFIQRPVDLVEQNAVQKEQVSLINQDEIKNTYRMHLATVPGNMGNKFELGKAQRTQCDLVQNITKFLDCEKNQMCSVR</sequence>
<dbReference type="AlphaFoldDB" id="A0A816BTP5"/>
<keyword evidence="3" id="KW-1185">Reference proteome</keyword>
<dbReference type="EMBL" id="CAJNOM010001669">
    <property type="protein sequence ID" value="CAF1615816.1"/>
    <property type="molecule type" value="Genomic_DNA"/>
</dbReference>
<evidence type="ECO:0000256" key="1">
    <source>
        <dbReference type="SAM" id="MobiDB-lite"/>
    </source>
</evidence>
<proteinExistence type="predicted"/>
<protein>
    <submittedName>
        <fullName evidence="2">Uncharacterized protein</fullName>
    </submittedName>
</protein>
<name>A0A816BTP5_9BILA</name>
<evidence type="ECO:0000313" key="3">
    <source>
        <dbReference type="Proteomes" id="UP000663832"/>
    </source>
</evidence>